<dbReference type="GO" id="GO:0005737">
    <property type="term" value="C:cytoplasm"/>
    <property type="evidence" value="ECO:0007669"/>
    <property type="project" value="TreeGrafter"/>
</dbReference>
<comment type="catalytic activity">
    <reaction evidence="11">
        <text>L-threonyl-[protein] + ATP = O-phospho-L-threonyl-[protein] + ADP + H(+)</text>
        <dbReference type="Rhea" id="RHEA:46608"/>
        <dbReference type="Rhea" id="RHEA-COMP:11060"/>
        <dbReference type="Rhea" id="RHEA-COMP:11605"/>
        <dbReference type="ChEBI" id="CHEBI:15378"/>
        <dbReference type="ChEBI" id="CHEBI:30013"/>
        <dbReference type="ChEBI" id="CHEBI:30616"/>
        <dbReference type="ChEBI" id="CHEBI:61977"/>
        <dbReference type="ChEBI" id="CHEBI:456216"/>
        <dbReference type="EC" id="2.7.11.1"/>
    </reaction>
</comment>
<dbReference type="Gene3D" id="3.30.200.20">
    <property type="entry name" value="Phosphorylase Kinase, domain 1"/>
    <property type="match status" value="1"/>
</dbReference>
<dbReference type="InterPro" id="IPR000961">
    <property type="entry name" value="AGC-kinase_C"/>
</dbReference>
<evidence type="ECO:0000256" key="2">
    <source>
        <dbReference type="ARBA" id="ARBA00022527"/>
    </source>
</evidence>
<dbReference type="Gene3D" id="1.10.510.10">
    <property type="entry name" value="Transferase(Phosphotransferase) domain 1"/>
    <property type="match status" value="1"/>
</dbReference>
<dbReference type="PROSITE" id="PS51285">
    <property type="entry name" value="AGC_KINASE_CTER"/>
    <property type="match status" value="1"/>
</dbReference>
<dbReference type="SUPFAM" id="SSF56112">
    <property type="entry name" value="Protein kinase-like (PK-like)"/>
    <property type="match status" value="1"/>
</dbReference>
<dbReference type="OrthoDB" id="162894at2759"/>
<evidence type="ECO:0000256" key="6">
    <source>
        <dbReference type="ARBA" id="ARBA00022741"/>
    </source>
</evidence>
<evidence type="ECO:0000256" key="1">
    <source>
        <dbReference type="ARBA" id="ARBA00012513"/>
    </source>
</evidence>
<keyword evidence="7" id="KW-0863">Zinc-finger</keyword>
<evidence type="ECO:0000256" key="5">
    <source>
        <dbReference type="ARBA" id="ARBA00022723"/>
    </source>
</evidence>
<dbReference type="GO" id="GO:0005524">
    <property type="term" value="F:ATP binding"/>
    <property type="evidence" value="ECO:0007669"/>
    <property type="project" value="UniProtKB-KW"/>
</dbReference>
<dbReference type="Pfam" id="PF00069">
    <property type="entry name" value="Pkinase"/>
    <property type="match status" value="1"/>
</dbReference>
<evidence type="ECO:0000256" key="12">
    <source>
        <dbReference type="ARBA" id="ARBA00048679"/>
    </source>
</evidence>
<dbReference type="FunFam" id="3.30.200.20:FF:000147">
    <property type="entry name" value="probable serine/threonine protein kinase IREH1"/>
    <property type="match status" value="1"/>
</dbReference>
<evidence type="ECO:0000256" key="8">
    <source>
        <dbReference type="ARBA" id="ARBA00022777"/>
    </source>
</evidence>
<reference evidence="17" key="1">
    <citation type="journal article" date="2018" name="Nat. Microbiol.">
        <title>Leveraging single-cell genomics to expand the fungal tree of life.</title>
        <authorList>
            <person name="Ahrendt S.R."/>
            <person name="Quandt C.A."/>
            <person name="Ciobanu D."/>
            <person name="Clum A."/>
            <person name="Salamov A."/>
            <person name="Andreopoulos B."/>
            <person name="Cheng J.F."/>
            <person name="Woyke T."/>
            <person name="Pelin A."/>
            <person name="Henrissat B."/>
            <person name="Reynolds N.K."/>
            <person name="Benny G.L."/>
            <person name="Smith M.E."/>
            <person name="James T.Y."/>
            <person name="Grigoriev I.V."/>
        </authorList>
    </citation>
    <scope>NUCLEOTIDE SEQUENCE [LARGE SCALE GENOMIC DNA]</scope>
    <source>
        <strain evidence="17">ATCC 52028</strain>
    </source>
</reference>
<dbReference type="STRING" id="1555241.A0A4P9X7E4"/>
<name>A0A4P9X7E4_9FUNG</name>
<dbReference type="EC" id="2.7.11.1" evidence="1"/>
<sequence>MDADTAANSHSSASSGSGALPLTPSRNVPSIKDFVFIKPISRGAFGSVFLAKKTVTGDYYAIKVLKKADMVAKNQITNVRAERMILSTLDSPYVVKLFYSFQSRHSLYLVLEYLNGGDCAALIKAMGTLDEKWALQYISEVTLGLEFLHSRNIIHRDLKPDNLLIDAHGHVKLTDFGLSRVGFLGRRNRGFETTHSTREKATFVGTPDYLAPESILSLGQDGGVDWWALGVILYEFLYGIPPFHASTPDKVFENILYRRLSWPDDPDVSEAAMDLMDRLMKLDVASRLGHTHDALEIKAHRWFDGVCWSTIDQETPSFVPTTQSVEDTEYFDGR</sequence>
<evidence type="ECO:0000256" key="13">
    <source>
        <dbReference type="SAM" id="MobiDB-lite"/>
    </source>
</evidence>
<keyword evidence="9" id="KW-0862">Zinc</keyword>
<keyword evidence="3" id="KW-0597">Phosphoprotein</keyword>
<evidence type="ECO:0000256" key="10">
    <source>
        <dbReference type="ARBA" id="ARBA00022840"/>
    </source>
</evidence>
<dbReference type="InterPro" id="IPR011009">
    <property type="entry name" value="Kinase-like_dom_sf"/>
</dbReference>
<dbReference type="PANTHER" id="PTHR24356:SF1">
    <property type="entry name" value="SERINE_THREONINE-PROTEIN KINASE GREATWALL"/>
    <property type="match status" value="1"/>
</dbReference>
<evidence type="ECO:0000256" key="4">
    <source>
        <dbReference type="ARBA" id="ARBA00022679"/>
    </source>
</evidence>
<dbReference type="GO" id="GO:0005634">
    <property type="term" value="C:nucleus"/>
    <property type="evidence" value="ECO:0007669"/>
    <property type="project" value="TreeGrafter"/>
</dbReference>
<dbReference type="GO" id="GO:0008270">
    <property type="term" value="F:zinc ion binding"/>
    <property type="evidence" value="ECO:0007669"/>
    <property type="project" value="UniProtKB-KW"/>
</dbReference>
<keyword evidence="5" id="KW-0479">Metal-binding</keyword>
<dbReference type="CDD" id="cd05579">
    <property type="entry name" value="STKc_MAST_like"/>
    <property type="match status" value="1"/>
</dbReference>
<feature type="domain" description="AGC-kinase C-terminal" evidence="15">
    <location>
        <begin position="304"/>
        <end position="334"/>
    </location>
</feature>
<dbReference type="AlphaFoldDB" id="A0A4P9X7E4"/>
<evidence type="ECO:0000259" key="14">
    <source>
        <dbReference type="PROSITE" id="PS50011"/>
    </source>
</evidence>
<organism evidence="16 17">
    <name type="scientific">Caulochytrium protostelioides</name>
    <dbReference type="NCBI Taxonomy" id="1555241"/>
    <lineage>
        <taxon>Eukaryota</taxon>
        <taxon>Fungi</taxon>
        <taxon>Fungi incertae sedis</taxon>
        <taxon>Chytridiomycota</taxon>
        <taxon>Chytridiomycota incertae sedis</taxon>
        <taxon>Chytridiomycetes</taxon>
        <taxon>Caulochytriales</taxon>
        <taxon>Caulochytriaceae</taxon>
        <taxon>Caulochytrium</taxon>
    </lineage>
</organism>
<keyword evidence="6" id="KW-0547">Nucleotide-binding</keyword>
<evidence type="ECO:0000256" key="7">
    <source>
        <dbReference type="ARBA" id="ARBA00022771"/>
    </source>
</evidence>
<proteinExistence type="predicted"/>
<dbReference type="FunFam" id="1.10.510.10:FF:000024">
    <property type="entry name" value="Probable serine/threonine-protein kinase cot-1"/>
    <property type="match status" value="1"/>
</dbReference>
<dbReference type="InterPro" id="IPR050236">
    <property type="entry name" value="Ser_Thr_kinase_AGC"/>
</dbReference>
<keyword evidence="8" id="KW-0418">Kinase</keyword>
<feature type="compositionally biased region" description="Low complexity" evidence="13">
    <location>
        <begin position="1"/>
        <end position="19"/>
    </location>
</feature>
<dbReference type="SMART" id="SM00220">
    <property type="entry name" value="S_TKc"/>
    <property type="match status" value="1"/>
</dbReference>
<dbReference type="PANTHER" id="PTHR24356">
    <property type="entry name" value="SERINE/THREONINE-PROTEIN KINASE"/>
    <property type="match status" value="1"/>
</dbReference>
<keyword evidence="2" id="KW-0723">Serine/threonine-protein kinase</keyword>
<dbReference type="InterPro" id="IPR000719">
    <property type="entry name" value="Prot_kinase_dom"/>
</dbReference>
<evidence type="ECO:0000256" key="3">
    <source>
        <dbReference type="ARBA" id="ARBA00022553"/>
    </source>
</evidence>
<evidence type="ECO:0000313" key="17">
    <source>
        <dbReference type="Proteomes" id="UP000274922"/>
    </source>
</evidence>
<feature type="region of interest" description="Disordered" evidence="13">
    <location>
        <begin position="1"/>
        <end position="21"/>
    </location>
</feature>
<dbReference type="GO" id="GO:0035556">
    <property type="term" value="P:intracellular signal transduction"/>
    <property type="evidence" value="ECO:0007669"/>
    <property type="project" value="TreeGrafter"/>
</dbReference>
<keyword evidence="17" id="KW-1185">Reference proteome</keyword>
<dbReference type="GO" id="GO:0007010">
    <property type="term" value="P:cytoskeleton organization"/>
    <property type="evidence" value="ECO:0007669"/>
    <property type="project" value="UniProtKB-ARBA"/>
</dbReference>
<dbReference type="Proteomes" id="UP000274922">
    <property type="component" value="Unassembled WGS sequence"/>
</dbReference>
<comment type="catalytic activity">
    <reaction evidence="12">
        <text>L-seryl-[protein] + ATP = O-phospho-L-seryl-[protein] + ADP + H(+)</text>
        <dbReference type="Rhea" id="RHEA:17989"/>
        <dbReference type="Rhea" id="RHEA-COMP:9863"/>
        <dbReference type="Rhea" id="RHEA-COMP:11604"/>
        <dbReference type="ChEBI" id="CHEBI:15378"/>
        <dbReference type="ChEBI" id="CHEBI:29999"/>
        <dbReference type="ChEBI" id="CHEBI:30616"/>
        <dbReference type="ChEBI" id="CHEBI:83421"/>
        <dbReference type="ChEBI" id="CHEBI:456216"/>
        <dbReference type="EC" id="2.7.11.1"/>
    </reaction>
</comment>
<evidence type="ECO:0000256" key="9">
    <source>
        <dbReference type="ARBA" id="ARBA00022833"/>
    </source>
</evidence>
<feature type="non-terminal residue" evidence="16">
    <location>
        <position position="334"/>
    </location>
</feature>
<evidence type="ECO:0000259" key="15">
    <source>
        <dbReference type="PROSITE" id="PS51285"/>
    </source>
</evidence>
<feature type="domain" description="Protein kinase" evidence="14">
    <location>
        <begin position="34"/>
        <end position="303"/>
    </location>
</feature>
<evidence type="ECO:0000313" key="16">
    <source>
        <dbReference type="EMBL" id="RKP00861.1"/>
    </source>
</evidence>
<dbReference type="PROSITE" id="PS50011">
    <property type="entry name" value="PROTEIN_KINASE_DOM"/>
    <property type="match status" value="1"/>
</dbReference>
<dbReference type="GO" id="GO:0004674">
    <property type="term" value="F:protein serine/threonine kinase activity"/>
    <property type="evidence" value="ECO:0007669"/>
    <property type="project" value="UniProtKB-KW"/>
</dbReference>
<keyword evidence="10" id="KW-0067">ATP-binding</keyword>
<evidence type="ECO:0000256" key="11">
    <source>
        <dbReference type="ARBA" id="ARBA00047899"/>
    </source>
</evidence>
<accession>A0A4P9X7E4</accession>
<keyword evidence="4" id="KW-0808">Transferase</keyword>
<dbReference type="EMBL" id="ML014195">
    <property type="protein sequence ID" value="RKP00861.1"/>
    <property type="molecule type" value="Genomic_DNA"/>
</dbReference>
<gene>
    <name evidence="16" type="ORF">CXG81DRAFT_12730</name>
</gene>
<dbReference type="PROSITE" id="PS00108">
    <property type="entry name" value="PROTEIN_KINASE_ST"/>
    <property type="match status" value="1"/>
</dbReference>
<dbReference type="InterPro" id="IPR008271">
    <property type="entry name" value="Ser/Thr_kinase_AS"/>
</dbReference>
<protein>
    <recommendedName>
        <fullName evidence="1">non-specific serine/threonine protein kinase</fullName>
        <ecNumber evidence="1">2.7.11.1</ecNumber>
    </recommendedName>
</protein>